<comment type="subcellular location">
    <subcellularLocation>
        <location evidence="10">Mitochondrion outer membrane</location>
    </subcellularLocation>
</comment>
<name>A0AAV0BBN3_PHAPC</name>
<keyword evidence="11" id="KW-0812">Transmembrane</keyword>
<accession>A0AAV0BBN3</accession>
<organism evidence="13 14">
    <name type="scientific">Phakopsora pachyrhizi</name>
    <name type="common">Asian soybean rust disease fungus</name>
    <dbReference type="NCBI Taxonomy" id="170000"/>
    <lineage>
        <taxon>Eukaryota</taxon>
        <taxon>Fungi</taxon>
        <taxon>Dikarya</taxon>
        <taxon>Basidiomycota</taxon>
        <taxon>Pucciniomycotina</taxon>
        <taxon>Pucciniomycetes</taxon>
        <taxon>Pucciniales</taxon>
        <taxon>Phakopsoraceae</taxon>
        <taxon>Phakopsora</taxon>
    </lineage>
</organism>
<comment type="cofactor">
    <cofactor evidence="1 10">
        <name>FAD</name>
        <dbReference type="ChEBI" id="CHEBI:57692"/>
    </cofactor>
</comment>
<feature type="transmembrane region" description="Helical" evidence="11">
    <location>
        <begin position="450"/>
        <end position="469"/>
    </location>
</feature>
<feature type="domain" description="FAD-binding" evidence="12">
    <location>
        <begin position="7"/>
        <end position="370"/>
    </location>
</feature>
<dbReference type="GO" id="GO:0004502">
    <property type="term" value="F:kynurenine 3-monooxygenase activity"/>
    <property type="evidence" value="ECO:0007669"/>
    <property type="project" value="UniProtKB-UniRule"/>
</dbReference>
<evidence type="ECO:0000256" key="8">
    <source>
        <dbReference type="ARBA" id="ARBA00023128"/>
    </source>
</evidence>
<dbReference type="Pfam" id="PF01494">
    <property type="entry name" value="FAD_binding_3"/>
    <property type="match status" value="1"/>
</dbReference>
<dbReference type="AlphaFoldDB" id="A0AAV0BBN3"/>
<dbReference type="InterPro" id="IPR002938">
    <property type="entry name" value="FAD-bd"/>
</dbReference>
<evidence type="ECO:0000256" key="5">
    <source>
        <dbReference type="ARBA" id="ARBA00022857"/>
    </source>
</evidence>
<dbReference type="GO" id="GO:0071949">
    <property type="term" value="F:FAD binding"/>
    <property type="evidence" value="ECO:0007669"/>
    <property type="project" value="InterPro"/>
</dbReference>
<dbReference type="Proteomes" id="UP001153365">
    <property type="component" value="Unassembled WGS sequence"/>
</dbReference>
<comment type="function">
    <text evidence="10">Catalyzes the hydroxylation of L-kynurenine (L-Kyn) to form 3-hydroxy-L-kynurenine (L-3OHKyn). Required for synthesis of quinolinic acid.</text>
</comment>
<keyword evidence="10 11" id="KW-0472">Membrane</keyword>
<dbReference type="Gene3D" id="3.50.50.60">
    <property type="entry name" value="FAD/NAD(P)-binding domain"/>
    <property type="match status" value="1"/>
</dbReference>
<keyword evidence="14" id="KW-1185">Reference proteome</keyword>
<evidence type="ECO:0000259" key="12">
    <source>
        <dbReference type="Pfam" id="PF01494"/>
    </source>
</evidence>
<dbReference type="EMBL" id="CALTRL010004859">
    <property type="protein sequence ID" value="CAH7683714.1"/>
    <property type="molecule type" value="Genomic_DNA"/>
</dbReference>
<dbReference type="PRINTS" id="PR00420">
    <property type="entry name" value="RNGMNOXGNASE"/>
</dbReference>
<dbReference type="PANTHER" id="PTHR46028:SF2">
    <property type="entry name" value="KYNURENINE 3-MONOOXYGENASE"/>
    <property type="match status" value="1"/>
</dbReference>
<dbReference type="HAMAP" id="MF_01971">
    <property type="entry name" value="Kynurenine_monooxygenase"/>
    <property type="match status" value="1"/>
</dbReference>
<evidence type="ECO:0000256" key="9">
    <source>
        <dbReference type="ARBA" id="ARBA00047818"/>
    </source>
</evidence>
<dbReference type="GO" id="GO:0034354">
    <property type="term" value="P:'de novo' NAD+ biosynthetic process from L-tryptophan"/>
    <property type="evidence" value="ECO:0007669"/>
    <property type="project" value="UniProtKB-UniRule"/>
</dbReference>
<evidence type="ECO:0000313" key="14">
    <source>
        <dbReference type="Proteomes" id="UP001153365"/>
    </source>
</evidence>
<dbReference type="GO" id="GO:0070189">
    <property type="term" value="P:kynurenine metabolic process"/>
    <property type="evidence" value="ECO:0007669"/>
    <property type="project" value="TreeGrafter"/>
</dbReference>
<keyword evidence="11" id="KW-1133">Transmembrane helix</keyword>
<dbReference type="InterPro" id="IPR027545">
    <property type="entry name" value="Kynurenine_monooxygenase"/>
</dbReference>
<dbReference type="GO" id="GO:0005741">
    <property type="term" value="C:mitochondrial outer membrane"/>
    <property type="evidence" value="ECO:0007669"/>
    <property type="project" value="UniProtKB-SubCell"/>
</dbReference>
<evidence type="ECO:0000256" key="4">
    <source>
        <dbReference type="ARBA" id="ARBA00022827"/>
    </source>
</evidence>
<keyword evidence="7 10" id="KW-0503">Monooxygenase</keyword>
<dbReference type="InterPro" id="IPR036188">
    <property type="entry name" value="FAD/NAD-bd_sf"/>
</dbReference>
<protein>
    <recommendedName>
        <fullName evidence="10">Kynurenine 3-monooxygenase</fullName>
        <ecNumber evidence="10">1.14.13.9</ecNumber>
    </recommendedName>
    <alternativeName>
        <fullName evidence="10">Biosynthesis of nicotinic acid protein 4</fullName>
    </alternativeName>
    <alternativeName>
        <fullName evidence="10">Kynurenine 3-hydroxylase</fullName>
    </alternativeName>
</protein>
<evidence type="ECO:0000256" key="3">
    <source>
        <dbReference type="ARBA" id="ARBA00022642"/>
    </source>
</evidence>
<evidence type="ECO:0000256" key="6">
    <source>
        <dbReference type="ARBA" id="ARBA00023002"/>
    </source>
</evidence>
<evidence type="ECO:0000313" key="13">
    <source>
        <dbReference type="EMBL" id="CAH7683714.1"/>
    </source>
</evidence>
<dbReference type="FunFam" id="3.50.50.60:FF:000129">
    <property type="entry name" value="Kynurenine 3-monooxygenase"/>
    <property type="match status" value="1"/>
</dbReference>
<dbReference type="GO" id="GO:0019805">
    <property type="term" value="P:quinolinate biosynthetic process"/>
    <property type="evidence" value="ECO:0007669"/>
    <property type="project" value="UniProtKB-UniRule"/>
</dbReference>
<evidence type="ECO:0000256" key="1">
    <source>
        <dbReference type="ARBA" id="ARBA00001974"/>
    </source>
</evidence>
<evidence type="ECO:0000256" key="7">
    <source>
        <dbReference type="ARBA" id="ARBA00023033"/>
    </source>
</evidence>
<dbReference type="PANTHER" id="PTHR46028">
    <property type="entry name" value="KYNURENINE 3-MONOOXYGENASE"/>
    <property type="match status" value="1"/>
</dbReference>
<keyword evidence="3 10" id="KW-0662">Pyridine nucleotide biosynthesis</keyword>
<proteinExistence type="inferred from homology"/>
<evidence type="ECO:0000256" key="10">
    <source>
        <dbReference type="HAMAP-Rule" id="MF_03018"/>
    </source>
</evidence>
<sequence length="481" mass="54456">MSGRPRAVIVGAGPVGCLAACMLESHGWSVSVYESRPDFRASAMSEVRARSINLAFSSRGIEAVRSVDPGMVEKLLEQAIPMRARMIHNVEGKLNSQTYGLNKEHINSIDRNLLNRTILLEACKKPNVNVYFNHKLIKADFDQSILTFQDLESLDIVEVQSSLTIGADGSYSKVRDQIMRASRVDFSQEYIDDLYLELSIPPGKDPRTGESIYLLDPNHLHIWPRHSFMLIALPNKDKSFTCTLFAPERGIFEHLTPPKNQDEEDRIVDFFKKHFPDALELMGRESLIRSFVENPRGNLLSVKCKPYHYEDKALIIGDAAHSMVPFYGQGMNCGLEDVRKLNEMFKHFKIQGPGKDLSQLLSKYSSTRHKDLVAICNLALQNYHEMRDKVTRPGYLIRKKVDELLARSWLLRGSWLPLYTMVTFRSDIDYSEAVMRESHQSHIISVTLKVLGLGLGVGVGSCLGFVLGFKKIAHVLKRFIS</sequence>
<keyword evidence="2 10" id="KW-0285">Flavoprotein</keyword>
<dbReference type="GO" id="GO:0006569">
    <property type="term" value="P:L-tryptophan catabolic process"/>
    <property type="evidence" value="ECO:0007669"/>
    <property type="project" value="UniProtKB-UniRule"/>
</dbReference>
<comment type="catalytic activity">
    <reaction evidence="9 10">
        <text>L-kynurenine + NADPH + O2 + H(+) = 3-hydroxy-L-kynurenine + NADP(+) + H2O</text>
        <dbReference type="Rhea" id="RHEA:20545"/>
        <dbReference type="ChEBI" id="CHEBI:15377"/>
        <dbReference type="ChEBI" id="CHEBI:15378"/>
        <dbReference type="ChEBI" id="CHEBI:15379"/>
        <dbReference type="ChEBI" id="CHEBI:57783"/>
        <dbReference type="ChEBI" id="CHEBI:57959"/>
        <dbReference type="ChEBI" id="CHEBI:58125"/>
        <dbReference type="ChEBI" id="CHEBI:58349"/>
        <dbReference type="EC" id="1.14.13.9"/>
    </reaction>
</comment>
<dbReference type="GO" id="GO:0043420">
    <property type="term" value="P:anthranilate metabolic process"/>
    <property type="evidence" value="ECO:0007669"/>
    <property type="project" value="UniProtKB-UniRule"/>
</dbReference>
<comment type="pathway">
    <text evidence="10">Cofactor biosynthesis; NAD(+) biosynthesis; quinolinate from L-kynurenine: step 1/3.</text>
</comment>
<reference evidence="13" key="1">
    <citation type="submission" date="2022-06" db="EMBL/GenBank/DDBJ databases">
        <authorList>
            <consortium name="SYNGENTA / RWTH Aachen University"/>
        </authorList>
    </citation>
    <scope>NUCLEOTIDE SEQUENCE</scope>
</reference>
<keyword evidence="8 10" id="KW-0496">Mitochondrion</keyword>
<dbReference type="SUPFAM" id="SSF51905">
    <property type="entry name" value="FAD/NAD(P)-binding domain"/>
    <property type="match status" value="1"/>
</dbReference>
<comment type="caution">
    <text evidence="13">The sequence shown here is derived from an EMBL/GenBank/DDBJ whole genome shotgun (WGS) entry which is preliminary data.</text>
</comment>
<keyword evidence="5 10" id="KW-0521">NADP</keyword>
<evidence type="ECO:0000256" key="2">
    <source>
        <dbReference type="ARBA" id="ARBA00022630"/>
    </source>
</evidence>
<gene>
    <name evidence="10" type="primary">BNA4</name>
    <name evidence="13" type="ORF">PPACK8108_LOCUS17387</name>
</gene>
<keyword evidence="4 10" id="KW-0274">FAD</keyword>
<evidence type="ECO:0000256" key="11">
    <source>
        <dbReference type="SAM" id="Phobius"/>
    </source>
</evidence>
<dbReference type="EC" id="1.14.13.9" evidence="10"/>
<keyword evidence="6 10" id="KW-0560">Oxidoreductase</keyword>
<keyword evidence="10" id="KW-1000">Mitochondrion outer membrane</keyword>
<comment type="similarity">
    <text evidence="10">Belongs to the aromatic-ring hydroxylase family. KMO subfamily.</text>
</comment>